<evidence type="ECO:0000256" key="8">
    <source>
        <dbReference type="SAM" id="MobiDB-lite"/>
    </source>
</evidence>
<dbReference type="GO" id="GO:0008270">
    <property type="term" value="F:zinc ion binding"/>
    <property type="evidence" value="ECO:0007669"/>
    <property type="project" value="UniProtKB-KW"/>
</dbReference>
<keyword evidence="6" id="KW-0539">Nucleus</keyword>
<keyword evidence="2" id="KW-0479">Metal-binding</keyword>
<evidence type="ECO:0000256" key="5">
    <source>
        <dbReference type="ARBA" id="ARBA00022833"/>
    </source>
</evidence>
<evidence type="ECO:0000259" key="9">
    <source>
        <dbReference type="PROSITE" id="PS50157"/>
    </source>
</evidence>
<keyword evidence="5" id="KW-0862">Zinc</keyword>
<proteinExistence type="predicted"/>
<organism evidence="10 11">
    <name type="scientific">Schistosoma mekongi</name>
    <name type="common">Parasitic worm</name>
    <dbReference type="NCBI Taxonomy" id="38744"/>
    <lineage>
        <taxon>Eukaryota</taxon>
        <taxon>Metazoa</taxon>
        <taxon>Spiralia</taxon>
        <taxon>Lophotrochozoa</taxon>
        <taxon>Platyhelminthes</taxon>
        <taxon>Trematoda</taxon>
        <taxon>Digenea</taxon>
        <taxon>Strigeidida</taxon>
        <taxon>Schistosomatoidea</taxon>
        <taxon>Schistosomatidae</taxon>
        <taxon>Schistosoma</taxon>
    </lineage>
</organism>
<evidence type="ECO:0000256" key="2">
    <source>
        <dbReference type="ARBA" id="ARBA00022723"/>
    </source>
</evidence>
<evidence type="ECO:0000313" key="10">
    <source>
        <dbReference type="EMBL" id="KAK4467505.1"/>
    </source>
</evidence>
<evidence type="ECO:0000256" key="4">
    <source>
        <dbReference type="ARBA" id="ARBA00022771"/>
    </source>
</evidence>
<sequence length="945" mass="104479">MTSDSLRRNPLSQKQYQINGDSGVVCCGLKYDDTHYSNVEMSFRRECSPTSTEVQKDDCTSGSTCPPLPTNTVTYTMQSASPPRSIFLPVNHNSSNMSNMYGGGFRYHIRQPVESWKFFETNKSDGSKVYLCSLCGSSYKHKKSLNKHWKDKHFAELSIAEENGQADGEFDEGEDGDDSEGDGKPLNKSYNTPFSSIENISLSKLNSSYLERRETYSCKSPSPVGRIYNTAVEHSENYPPGANQLLPHRIESARNGIDAKNTNIVNGCNITTERYRSGRSSVPGDYSSRSFAGRRRLSTVPFSSVIQPKLHSRVSESGVKRVRSPNTDSINVSSKRRHSVLSRERNDRTIDINEKCSESLCYSNINTPDCGLTSIRVTSRLDANSVEKHVDEMSSDEVEPLNLSVVKSIETETECGRPLSEASLSPGSTVDAAATGACSVNGPMTSRQEEVVSVTSTASPMENIKNKKKETRISRALLVGLLQTALNTLENEVDDKVNGSCESSLELSTTSASLLMAVGSLLITLSEKRSGMCFAVVPLETCVNKKGPDKVTGGKSHSCCDGAGAVITGSGKFLDGSGTCLSVSPDGIFSCHVDPLDGCTSRSLETRKLGGNEEDKCIDSEVDRKDRDTFSTYEYGTHEHEIPFGAMDNTPSLTAIEGMKKCDGSEPVIICPVCIFGARWFSELRAHMVNHSEHRMFGCCYCHYRAKWKWDVAKHMRRCPLGRHVSHLQNEALLRIVRYYPPPDDDILYSYFPQNGFPGVGVDHPPTPPMNSVKRNGYERVQTYYCEGKDYSLFSSRSYDEIEECMVKESEKKMESGTNVTSTSVSSSHDAPQCHSRENVVDNIGDHEADESGGLVIVDEVGEDVEKNFKVSGGAPIFDGVERVFSTVDQSGQLKDDEDIIKSDLICRVRKCSLCEFHSTDKIEFQIHWNSHCPYTNETVNSTRC</sequence>
<reference evidence="10" key="2">
    <citation type="journal article" date="2023" name="Infect Dis Poverty">
        <title>Chromosome-scale genome of the human blood fluke Schistosoma mekongi and its implications for public health.</title>
        <authorList>
            <person name="Zhou M."/>
            <person name="Xu L."/>
            <person name="Xu D."/>
            <person name="Chen W."/>
            <person name="Khan J."/>
            <person name="Hu Y."/>
            <person name="Huang H."/>
            <person name="Wei H."/>
            <person name="Zhang Y."/>
            <person name="Chusongsang P."/>
            <person name="Tanasarnprasert K."/>
            <person name="Hu X."/>
            <person name="Limpanont Y."/>
            <person name="Lv Z."/>
        </authorList>
    </citation>
    <scope>NUCLEOTIDE SEQUENCE</scope>
    <source>
        <strain evidence="10">LV_2022a</strain>
    </source>
</reference>
<dbReference type="GO" id="GO:0006357">
    <property type="term" value="P:regulation of transcription by RNA polymerase II"/>
    <property type="evidence" value="ECO:0007669"/>
    <property type="project" value="TreeGrafter"/>
</dbReference>
<comment type="subcellular location">
    <subcellularLocation>
        <location evidence="1">Nucleus</location>
    </subcellularLocation>
</comment>
<dbReference type="PANTHER" id="PTHR24404:SF114">
    <property type="entry name" value="KLUMPFUSS, ISOFORM B-RELATED"/>
    <property type="match status" value="1"/>
</dbReference>
<accession>A0AAE1Z5H8</accession>
<evidence type="ECO:0000256" key="6">
    <source>
        <dbReference type="ARBA" id="ARBA00023242"/>
    </source>
</evidence>
<feature type="region of interest" description="Disordered" evidence="8">
    <location>
        <begin position="161"/>
        <end position="192"/>
    </location>
</feature>
<dbReference type="Proteomes" id="UP001292079">
    <property type="component" value="Unassembled WGS sequence"/>
</dbReference>
<keyword evidence="3" id="KW-0677">Repeat</keyword>
<feature type="compositionally biased region" description="Acidic residues" evidence="8">
    <location>
        <begin position="168"/>
        <end position="180"/>
    </location>
</feature>
<gene>
    <name evidence="10" type="ORF">MN116_008948</name>
</gene>
<dbReference type="PANTHER" id="PTHR24404">
    <property type="entry name" value="ZINC FINGER PROTEIN"/>
    <property type="match status" value="1"/>
</dbReference>
<keyword evidence="11" id="KW-1185">Reference proteome</keyword>
<evidence type="ECO:0000256" key="7">
    <source>
        <dbReference type="PROSITE-ProRule" id="PRU00042"/>
    </source>
</evidence>
<evidence type="ECO:0000256" key="3">
    <source>
        <dbReference type="ARBA" id="ARBA00022737"/>
    </source>
</evidence>
<feature type="compositionally biased region" description="Polar residues" evidence="8">
    <location>
        <begin position="324"/>
        <end position="333"/>
    </location>
</feature>
<protein>
    <recommendedName>
        <fullName evidence="9">C2H2-type domain-containing protein</fullName>
    </recommendedName>
</protein>
<feature type="domain" description="C2H2-type" evidence="9">
    <location>
        <begin position="130"/>
        <end position="158"/>
    </location>
</feature>
<comment type="caution">
    <text evidence="10">The sequence shown here is derived from an EMBL/GenBank/DDBJ whole genome shotgun (WGS) entry which is preliminary data.</text>
</comment>
<dbReference type="GO" id="GO:0005634">
    <property type="term" value="C:nucleus"/>
    <property type="evidence" value="ECO:0007669"/>
    <property type="project" value="UniProtKB-SubCell"/>
</dbReference>
<name>A0AAE1Z5H8_SCHME</name>
<feature type="region of interest" description="Disordered" evidence="8">
    <location>
        <begin position="813"/>
        <end position="835"/>
    </location>
</feature>
<dbReference type="SMART" id="SM00355">
    <property type="entry name" value="ZnF_C2H2"/>
    <property type="match status" value="4"/>
</dbReference>
<dbReference type="InterPro" id="IPR050589">
    <property type="entry name" value="Ikaros_C2H2-ZF"/>
</dbReference>
<evidence type="ECO:0000256" key="1">
    <source>
        <dbReference type="ARBA" id="ARBA00004123"/>
    </source>
</evidence>
<feature type="region of interest" description="Disordered" evidence="8">
    <location>
        <begin position="315"/>
        <end position="342"/>
    </location>
</feature>
<dbReference type="PROSITE" id="PS50157">
    <property type="entry name" value="ZINC_FINGER_C2H2_2"/>
    <property type="match status" value="1"/>
</dbReference>
<dbReference type="AlphaFoldDB" id="A0AAE1Z5H8"/>
<keyword evidence="4 7" id="KW-0863">Zinc-finger</keyword>
<dbReference type="EMBL" id="JALJAT010000030">
    <property type="protein sequence ID" value="KAK4467505.1"/>
    <property type="molecule type" value="Genomic_DNA"/>
</dbReference>
<dbReference type="GO" id="GO:0003700">
    <property type="term" value="F:DNA-binding transcription factor activity"/>
    <property type="evidence" value="ECO:0007669"/>
    <property type="project" value="TreeGrafter"/>
</dbReference>
<dbReference type="PROSITE" id="PS00028">
    <property type="entry name" value="ZINC_FINGER_C2H2_1"/>
    <property type="match status" value="1"/>
</dbReference>
<evidence type="ECO:0000313" key="11">
    <source>
        <dbReference type="Proteomes" id="UP001292079"/>
    </source>
</evidence>
<dbReference type="GO" id="GO:0000978">
    <property type="term" value="F:RNA polymerase II cis-regulatory region sequence-specific DNA binding"/>
    <property type="evidence" value="ECO:0007669"/>
    <property type="project" value="TreeGrafter"/>
</dbReference>
<dbReference type="InterPro" id="IPR013087">
    <property type="entry name" value="Znf_C2H2_type"/>
</dbReference>
<dbReference type="Gene3D" id="3.30.160.60">
    <property type="entry name" value="Classic Zinc Finger"/>
    <property type="match status" value="1"/>
</dbReference>
<reference evidence="10" key="1">
    <citation type="submission" date="2022-04" db="EMBL/GenBank/DDBJ databases">
        <authorList>
            <person name="Xu L."/>
            <person name="Lv Z."/>
        </authorList>
    </citation>
    <scope>NUCLEOTIDE SEQUENCE</scope>
    <source>
        <strain evidence="10">LV_2022a</strain>
    </source>
</reference>